<keyword evidence="6" id="KW-1185">Reference proteome</keyword>
<name>A0A1I2GVJ1_9BACT</name>
<protein>
    <submittedName>
        <fullName evidence="5">Multidrug resistance efflux pump</fullName>
    </submittedName>
</protein>
<dbReference type="InterPro" id="IPR050465">
    <property type="entry name" value="UPF0194_transport"/>
</dbReference>
<dbReference type="Gene3D" id="2.40.50.100">
    <property type="match status" value="1"/>
</dbReference>
<evidence type="ECO:0000256" key="2">
    <source>
        <dbReference type="ARBA" id="ARBA00023054"/>
    </source>
</evidence>
<keyword evidence="4" id="KW-1133">Transmembrane helix</keyword>
<evidence type="ECO:0000256" key="3">
    <source>
        <dbReference type="SAM" id="Coils"/>
    </source>
</evidence>
<reference evidence="6" key="1">
    <citation type="submission" date="2016-10" db="EMBL/GenBank/DDBJ databases">
        <authorList>
            <person name="Varghese N."/>
            <person name="Submissions S."/>
        </authorList>
    </citation>
    <scope>NUCLEOTIDE SEQUENCE [LARGE SCALE GENOMIC DNA]</scope>
    <source>
        <strain evidence="6">ATCC 25963</strain>
    </source>
</reference>
<dbReference type="AlphaFoldDB" id="A0A1I2GVJ1"/>
<accession>A0A1I2GVJ1</accession>
<keyword evidence="2 3" id="KW-0175">Coiled coil</keyword>
<dbReference type="Gene3D" id="2.40.420.20">
    <property type="match status" value="1"/>
</dbReference>
<evidence type="ECO:0000313" key="5">
    <source>
        <dbReference type="EMBL" id="SFF20837.1"/>
    </source>
</evidence>
<sequence length="427" mass="45765">MWHALRWAGGVDIPIQRSRLARYRGWIVAAALVGVSLALTTVALGSLSVEPPAVAQAGLWIGAVERGEMLLAVQGNGRLVPEHIQWITALSAARVEKIHVRPGAAVEADTVVLELGNPDLELQALEGERQVVAARAALAELRATLRNERLTQKSTVATLKIDHASARRRADANAQLGGGGYLSDDDQRTARAQLEALEVRVGIEGERLAALEENLQRRLSAQEAQIASLETIARTRRAQVEALKVRAGVAGVLQELPLEPGQWVNPGGLLAKVARPDRLKARLQIPETLAKDVALGQPARIDTRNGVVDGVVERIDPAASGGTVTVDVALTGALPKGARPDLHVVGTVELDRLPDVLHVRRPAYAQPDATLGVFRVDADERYATRVNVEFGRASATTIEVLAGLAEGDRVVLSDMSTHDARDRLKLE</sequence>
<dbReference type="Proteomes" id="UP000199400">
    <property type="component" value="Unassembled WGS sequence"/>
</dbReference>
<evidence type="ECO:0000256" key="1">
    <source>
        <dbReference type="ARBA" id="ARBA00004196"/>
    </source>
</evidence>
<feature type="transmembrane region" description="Helical" evidence="4">
    <location>
        <begin position="26"/>
        <end position="47"/>
    </location>
</feature>
<dbReference type="Gene3D" id="1.10.287.470">
    <property type="entry name" value="Helix hairpin bin"/>
    <property type="match status" value="1"/>
</dbReference>
<evidence type="ECO:0000256" key="4">
    <source>
        <dbReference type="SAM" id="Phobius"/>
    </source>
</evidence>
<keyword evidence="4" id="KW-0812">Transmembrane</keyword>
<dbReference type="STRING" id="54.SAMN02745121_07508"/>
<dbReference type="Gene3D" id="2.40.30.170">
    <property type="match status" value="1"/>
</dbReference>
<dbReference type="EMBL" id="FOMX01000035">
    <property type="protein sequence ID" value="SFF20837.1"/>
    <property type="molecule type" value="Genomic_DNA"/>
</dbReference>
<feature type="coiled-coil region" evidence="3">
    <location>
        <begin position="194"/>
        <end position="232"/>
    </location>
</feature>
<dbReference type="PANTHER" id="PTHR32347:SF23">
    <property type="entry name" value="BLL5650 PROTEIN"/>
    <property type="match status" value="1"/>
</dbReference>
<evidence type="ECO:0000313" key="6">
    <source>
        <dbReference type="Proteomes" id="UP000199400"/>
    </source>
</evidence>
<organism evidence="5 6">
    <name type="scientific">Nannocystis exedens</name>
    <dbReference type="NCBI Taxonomy" id="54"/>
    <lineage>
        <taxon>Bacteria</taxon>
        <taxon>Pseudomonadati</taxon>
        <taxon>Myxococcota</taxon>
        <taxon>Polyangia</taxon>
        <taxon>Nannocystales</taxon>
        <taxon>Nannocystaceae</taxon>
        <taxon>Nannocystis</taxon>
    </lineage>
</organism>
<keyword evidence="4" id="KW-0472">Membrane</keyword>
<dbReference type="PANTHER" id="PTHR32347">
    <property type="entry name" value="EFFLUX SYSTEM COMPONENT YKNX-RELATED"/>
    <property type="match status" value="1"/>
</dbReference>
<gene>
    <name evidence="5" type="ORF">SAMN02745121_07508</name>
</gene>
<dbReference type="GO" id="GO:0030313">
    <property type="term" value="C:cell envelope"/>
    <property type="evidence" value="ECO:0007669"/>
    <property type="project" value="UniProtKB-SubCell"/>
</dbReference>
<comment type="subcellular location">
    <subcellularLocation>
        <location evidence="1">Cell envelope</location>
    </subcellularLocation>
</comment>
<proteinExistence type="predicted"/>